<keyword evidence="2 6" id="KW-0732">Signal</keyword>
<evidence type="ECO:0000256" key="1">
    <source>
        <dbReference type="ARBA" id="ARBA00022656"/>
    </source>
</evidence>
<dbReference type="AlphaFoldDB" id="A0A9Q8QNE5"/>
<keyword evidence="4" id="KW-1015">Disulfide bond</keyword>
<keyword evidence="8" id="KW-1185">Reference proteome</keyword>
<evidence type="ECO:0008006" key="9">
    <source>
        <dbReference type="Google" id="ProtNLM"/>
    </source>
</evidence>
<protein>
    <recommendedName>
        <fullName evidence="9">Heat-labile enterotoxin IIA, A chain</fullName>
    </recommendedName>
</protein>
<gene>
    <name evidence="7" type="ORF">JDV02_009179</name>
</gene>
<dbReference type="KEGG" id="ptkz:JDV02_009179"/>
<dbReference type="RefSeq" id="XP_047846834.1">
    <property type="nucleotide sequence ID" value="XM_047990825.1"/>
</dbReference>
<evidence type="ECO:0000256" key="5">
    <source>
        <dbReference type="SAM" id="MobiDB-lite"/>
    </source>
</evidence>
<feature type="signal peptide" evidence="6">
    <location>
        <begin position="1"/>
        <end position="23"/>
    </location>
</feature>
<keyword evidence="3" id="KW-0843">Virulence</keyword>
<evidence type="ECO:0000256" key="3">
    <source>
        <dbReference type="ARBA" id="ARBA00023026"/>
    </source>
</evidence>
<dbReference type="OrthoDB" id="4928190at2759"/>
<evidence type="ECO:0000313" key="8">
    <source>
        <dbReference type="Proteomes" id="UP000829364"/>
    </source>
</evidence>
<dbReference type="Pfam" id="PF01375">
    <property type="entry name" value="Enterotoxin_a"/>
    <property type="match status" value="1"/>
</dbReference>
<name>A0A9Q8QNE5_9HYPO</name>
<dbReference type="GeneID" id="72071124"/>
<evidence type="ECO:0000256" key="6">
    <source>
        <dbReference type="SAM" id="SignalP"/>
    </source>
</evidence>
<feature type="chain" id="PRO_5040274563" description="Heat-labile enterotoxin IIA, A chain" evidence="6">
    <location>
        <begin position="24"/>
        <end position="512"/>
    </location>
</feature>
<evidence type="ECO:0000256" key="4">
    <source>
        <dbReference type="ARBA" id="ARBA00023157"/>
    </source>
</evidence>
<dbReference type="EMBL" id="CP086362">
    <property type="protein sequence ID" value="UNI23353.1"/>
    <property type="molecule type" value="Genomic_DNA"/>
</dbReference>
<evidence type="ECO:0000256" key="2">
    <source>
        <dbReference type="ARBA" id="ARBA00022729"/>
    </source>
</evidence>
<dbReference type="GO" id="GO:0090729">
    <property type="term" value="F:toxin activity"/>
    <property type="evidence" value="ECO:0007669"/>
    <property type="project" value="UniProtKB-KW"/>
</dbReference>
<evidence type="ECO:0000313" key="7">
    <source>
        <dbReference type="EMBL" id="UNI23353.1"/>
    </source>
</evidence>
<sequence>MKTTASLWVPWLLPFQLITLGLCHPSARHPLGATLQGRGLEFDDEFPEYVYRGEVGRSPTDVKKEGGFYSRGLQKQQAGQTFSVLEANEGSSLFRHAAGDTDQYTRYVSTSADPGVALTFALDDDRPKDTGYVYKIHADRRMIDVNRSLGKFSPYPAQKEHAAIGFIPFEQVVGWYPVTFEKNFANPELGKKTQKEIREGKLKSFRRNSSFDLTKFQALTGSGAIPQLAGFSRWSTAWEDNTWRLFRDESVEKNLDGMITLLCSTGKSLKRSEACRERLGFIGGPYLVAPHHEHRKKPHFTEDPADRERVPGRPGGRDGGQQSKSVSRVRTSIRVHANAATMLGFTILAPYLHEILDSLSKWDNFIGHAVKYVDDSINHLQTSIGGPPRTDISGNDNQAFVINFFKRVFGALQSLIPGASGTDNTELLSYGQKRLQREVAVNAILRTCDYADADHPDNQSLSIELDKECAAIRQKVKEIEDEPNVATMRHKCHVSQSKSTHFNFAIPWPDAL</sequence>
<keyword evidence="1" id="KW-0800">Toxin</keyword>
<reference evidence="7" key="1">
    <citation type="submission" date="2021-11" db="EMBL/GenBank/DDBJ databases">
        <title>Purpureocillium_takamizusanense_genome.</title>
        <authorList>
            <person name="Nguyen N.-H."/>
        </authorList>
    </citation>
    <scope>NUCLEOTIDE SEQUENCE</scope>
    <source>
        <strain evidence="7">PT3</strain>
    </source>
</reference>
<accession>A0A9Q8QNE5</accession>
<dbReference type="PRINTS" id="PR00771">
    <property type="entry name" value="ENTEROTOXINA"/>
</dbReference>
<proteinExistence type="predicted"/>
<organism evidence="7 8">
    <name type="scientific">Purpureocillium takamizusanense</name>
    <dbReference type="NCBI Taxonomy" id="2060973"/>
    <lineage>
        <taxon>Eukaryota</taxon>
        <taxon>Fungi</taxon>
        <taxon>Dikarya</taxon>
        <taxon>Ascomycota</taxon>
        <taxon>Pezizomycotina</taxon>
        <taxon>Sordariomycetes</taxon>
        <taxon>Hypocreomycetidae</taxon>
        <taxon>Hypocreales</taxon>
        <taxon>Ophiocordycipitaceae</taxon>
        <taxon>Purpureocillium</taxon>
    </lineage>
</organism>
<feature type="region of interest" description="Disordered" evidence="5">
    <location>
        <begin position="293"/>
        <end position="329"/>
    </location>
</feature>
<feature type="compositionally biased region" description="Basic and acidic residues" evidence="5">
    <location>
        <begin position="299"/>
        <end position="311"/>
    </location>
</feature>
<dbReference type="Gene3D" id="3.90.210.10">
    <property type="entry name" value="Heat-Labile Enterotoxin, subunit A"/>
    <property type="match status" value="1"/>
</dbReference>
<dbReference type="SUPFAM" id="SSF56399">
    <property type="entry name" value="ADP-ribosylation"/>
    <property type="match status" value="1"/>
</dbReference>
<dbReference type="Proteomes" id="UP000829364">
    <property type="component" value="Chromosome 9"/>
</dbReference>
<dbReference type="InterPro" id="IPR001144">
    <property type="entry name" value="Enterotoxin_A"/>
</dbReference>